<accession>A0ABR6M067</accession>
<keyword evidence="6" id="KW-1185">Reference proteome</keyword>
<dbReference type="InterPro" id="IPR050204">
    <property type="entry name" value="AraC_XylS_family_regulators"/>
</dbReference>
<dbReference type="Gene3D" id="1.10.10.60">
    <property type="entry name" value="Homeodomain-like"/>
    <property type="match status" value="2"/>
</dbReference>
<dbReference type="RefSeq" id="WP_243146501.1">
    <property type="nucleotide sequence ID" value="NZ_CP157811.1"/>
</dbReference>
<evidence type="ECO:0000259" key="4">
    <source>
        <dbReference type="PROSITE" id="PS01124"/>
    </source>
</evidence>
<proteinExistence type="predicted"/>
<dbReference type="PROSITE" id="PS01124">
    <property type="entry name" value="HTH_ARAC_FAMILY_2"/>
    <property type="match status" value="1"/>
</dbReference>
<dbReference type="Proteomes" id="UP000530530">
    <property type="component" value="Unassembled WGS sequence"/>
</dbReference>
<reference evidence="5 6" key="1">
    <citation type="submission" date="2020-08" db="EMBL/GenBank/DDBJ databases">
        <title>Sequencing the genomes of 1000 actinobacteria strains.</title>
        <authorList>
            <person name="Klenk H.-P."/>
        </authorList>
    </citation>
    <scope>NUCLEOTIDE SEQUENCE [LARGE SCALE GENOMIC DNA]</scope>
    <source>
        <strain evidence="5 6">DSM 41530</strain>
    </source>
</reference>
<protein>
    <submittedName>
        <fullName evidence="5">AraC-like DNA-binding protein</fullName>
    </submittedName>
</protein>
<evidence type="ECO:0000256" key="1">
    <source>
        <dbReference type="ARBA" id="ARBA00023015"/>
    </source>
</evidence>
<organism evidence="5 6">
    <name type="scientific">Streptomyces rapamycinicus</name>
    <dbReference type="NCBI Taxonomy" id="1226757"/>
    <lineage>
        <taxon>Bacteria</taxon>
        <taxon>Bacillati</taxon>
        <taxon>Actinomycetota</taxon>
        <taxon>Actinomycetes</taxon>
        <taxon>Kitasatosporales</taxon>
        <taxon>Streptomycetaceae</taxon>
        <taxon>Streptomyces</taxon>
        <taxon>Streptomyces violaceusniger group</taxon>
    </lineage>
</organism>
<dbReference type="PANTHER" id="PTHR46796:SF7">
    <property type="entry name" value="ARAC FAMILY TRANSCRIPTIONAL REGULATOR"/>
    <property type="match status" value="1"/>
</dbReference>
<evidence type="ECO:0000313" key="5">
    <source>
        <dbReference type="EMBL" id="MBB4787307.1"/>
    </source>
</evidence>
<evidence type="ECO:0000256" key="3">
    <source>
        <dbReference type="ARBA" id="ARBA00023163"/>
    </source>
</evidence>
<name>A0ABR6M067_9ACTN</name>
<dbReference type="Pfam" id="PF12852">
    <property type="entry name" value="Cupin_6"/>
    <property type="match status" value="1"/>
</dbReference>
<keyword evidence="3" id="KW-0804">Transcription</keyword>
<dbReference type="Pfam" id="PF12833">
    <property type="entry name" value="HTH_18"/>
    <property type="match status" value="1"/>
</dbReference>
<gene>
    <name evidence="5" type="ORF">BJY27_008354</name>
</gene>
<keyword evidence="2" id="KW-0238">DNA-binding</keyword>
<dbReference type="InterPro" id="IPR018060">
    <property type="entry name" value="HTH_AraC"/>
</dbReference>
<dbReference type="PANTHER" id="PTHR46796">
    <property type="entry name" value="HTH-TYPE TRANSCRIPTIONAL ACTIVATOR RHAS-RELATED"/>
    <property type="match status" value="1"/>
</dbReference>
<evidence type="ECO:0000313" key="6">
    <source>
        <dbReference type="Proteomes" id="UP000530530"/>
    </source>
</evidence>
<keyword evidence="1" id="KW-0805">Transcription regulation</keyword>
<feature type="domain" description="HTH araC/xylS-type" evidence="4">
    <location>
        <begin position="221"/>
        <end position="319"/>
    </location>
</feature>
<dbReference type="InterPro" id="IPR032783">
    <property type="entry name" value="AraC_lig"/>
</dbReference>
<dbReference type="EMBL" id="JACHNG010000002">
    <property type="protein sequence ID" value="MBB4787307.1"/>
    <property type="molecule type" value="Genomic_DNA"/>
</dbReference>
<evidence type="ECO:0000256" key="2">
    <source>
        <dbReference type="ARBA" id="ARBA00023125"/>
    </source>
</evidence>
<sequence>MESEVLYVSSSDRAVLGPDDPLAGVMGLLHPRTVVPAPLHAAGPWAVRFAPFPHVKLGVVVEGQCWLRLDGLEPVLLDEGDFYLLGHPPQYTLSSSLDEVVARPATTLPRNTTGRGFRIGTEADEDSYTCGVDFTFDGSDTAMLLDALPRVVLVRAGDPRGPLFMNLASLLVSEIESPDVGKSLVLEHLAQIIFVHMLRAHADNNEQPSGWLAALAEDGVGAALRAMHAEVSRRWTLAELAEIGQMSRSVFAAAFKAKVGVPPLTYLIKWRMTLARDALRNGSLSNSELAAATGYESESSFSTAFRREVGSSPRQYRNAAVKTESDPGAVVPAALVRSAAARPHRSTSWAECARTSATSTTG</sequence>
<dbReference type="SUPFAM" id="SSF46689">
    <property type="entry name" value="Homeodomain-like"/>
    <property type="match status" value="2"/>
</dbReference>
<comment type="caution">
    <text evidence="5">The sequence shown here is derived from an EMBL/GenBank/DDBJ whole genome shotgun (WGS) entry which is preliminary data.</text>
</comment>
<dbReference type="InterPro" id="IPR009057">
    <property type="entry name" value="Homeodomain-like_sf"/>
</dbReference>
<dbReference type="SMART" id="SM00342">
    <property type="entry name" value="HTH_ARAC"/>
    <property type="match status" value="1"/>
</dbReference>